<comment type="caution">
    <text evidence="3">The sequence shown here is derived from an EMBL/GenBank/DDBJ whole genome shotgun (WGS) entry which is preliminary data.</text>
</comment>
<feature type="transmembrane region" description="Helical" evidence="2">
    <location>
        <begin position="436"/>
        <end position="456"/>
    </location>
</feature>
<keyword evidence="2" id="KW-0472">Membrane</keyword>
<evidence type="ECO:0000256" key="1">
    <source>
        <dbReference type="SAM" id="Coils"/>
    </source>
</evidence>
<dbReference type="PANTHER" id="PTHR32309:SF13">
    <property type="entry name" value="FERRIC ENTEROBACTIN TRANSPORT PROTEIN FEPE"/>
    <property type="match status" value="1"/>
</dbReference>
<dbReference type="RefSeq" id="WP_266282203.1">
    <property type="nucleotide sequence ID" value="NZ_JAPKNF010000001.1"/>
</dbReference>
<feature type="transmembrane region" description="Helical" evidence="2">
    <location>
        <begin position="26"/>
        <end position="48"/>
    </location>
</feature>
<organism evidence="3 4">
    <name type="scientific">Kaistia geumhonensis</name>
    <dbReference type="NCBI Taxonomy" id="410839"/>
    <lineage>
        <taxon>Bacteria</taxon>
        <taxon>Pseudomonadati</taxon>
        <taxon>Pseudomonadota</taxon>
        <taxon>Alphaproteobacteria</taxon>
        <taxon>Hyphomicrobiales</taxon>
        <taxon>Kaistiaceae</taxon>
        <taxon>Kaistia</taxon>
    </lineage>
</organism>
<dbReference type="PANTHER" id="PTHR32309">
    <property type="entry name" value="TYROSINE-PROTEIN KINASE"/>
    <property type="match status" value="1"/>
</dbReference>
<evidence type="ECO:0000256" key="2">
    <source>
        <dbReference type="SAM" id="Phobius"/>
    </source>
</evidence>
<dbReference type="InterPro" id="IPR027417">
    <property type="entry name" value="P-loop_NTPase"/>
</dbReference>
<dbReference type="EMBL" id="JAUSWJ010000001">
    <property type="protein sequence ID" value="MDQ0514472.1"/>
    <property type="molecule type" value="Genomic_DNA"/>
</dbReference>
<protein>
    <submittedName>
        <fullName evidence="3">Exopolysaccharide transport family protein</fullName>
    </submittedName>
</protein>
<dbReference type="Proteomes" id="UP001223743">
    <property type="component" value="Unassembled WGS sequence"/>
</dbReference>
<evidence type="ECO:0000313" key="3">
    <source>
        <dbReference type="EMBL" id="MDQ0514472.1"/>
    </source>
</evidence>
<keyword evidence="2" id="KW-1133">Transmembrane helix</keyword>
<evidence type="ECO:0000313" key="4">
    <source>
        <dbReference type="Proteomes" id="UP001223743"/>
    </source>
</evidence>
<dbReference type="Gene3D" id="3.40.50.300">
    <property type="entry name" value="P-loop containing nucleotide triphosphate hydrolases"/>
    <property type="match status" value="1"/>
</dbReference>
<reference evidence="3 4" key="1">
    <citation type="submission" date="2023-07" db="EMBL/GenBank/DDBJ databases">
        <title>Genomic Encyclopedia of Type Strains, Phase IV (KMG-IV): sequencing the most valuable type-strain genomes for metagenomic binning, comparative biology and taxonomic classification.</title>
        <authorList>
            <person name="Goeker M."/>
        </authorList>
    </citation>
    <scope>NUCLEOTIDE SEQUENCE [LARGE SCALE GENOMIC DNA]</scope>
    <source>
        <strain evidence="3 4">B1-1</strain>
    </source>
</reference>
<dbReference type="InterPro" id="IPR050445">
    <property type="entry name" value="Bact_polysacc_biosynth/exp"/>
</dbReference>
<keyword evidence="4" id="KW-1185">Reference proteome</keyword>
<dbReference type="SUPFAM" id="SSF52540">
    <property type="entry name" value="P-loop containing nucleoside triphosphate hydrolases"/>
    <property type="match status" value="1"/>
</dbReference>
<name>A0ABU0M0J1_9HYPH</name>
<sequence>MSDGRVGQVDDVELDMGALMRALGRALPLLIPAFILFAVALYVGLGFVTPRYTAETKLIIEKGESSFTQSGGDTEESRALLDAEGVASQVQLIDSRDLAVTVVDKLDLDQLPEFYATPTADFFRGLLARIGLVKASDQNRQERVLERFAEKLEVYSVDKTRVITIAFSSSNPELSARVANAVAEEYLTLQRDAKRQADADATRWLDSQIEALRGRVKAAEAKVETFRASNGLFMGGQNNNQSLPQQKLSDLNAEMARLEAARASADAKAASVRTALANGTDFDIPEVLDSSLIQRLREQQVSLRAQVAQLSATLLPNHPRIRELNAQLADLDAQIRQAARQVVASLEGEVATAKAREAEIAGDIAKAKAQTAVSNDAEVQLRALEREASAERDLLEGYLRRYREASSRQDGDYLPANARVISRAAVPLEPSFPKKIPITAAATVALLLLAIAFVLVRELMSGRALRRIAVELPVQPQLVVMPQPVVAAAVPSEPVAATPVPAAVDAPVRWSEGGDVRRLMPAAPSFARPDMLPADFQDSLRALVDRIASLKARRIVVTMAGTPAGGRPLAAVALARQLSRRGGRVLLVDLHADGADGAAMAPGGERLTGFSDLFAGEASFAQAIFRDRSSRAHIIPAGSNPLPDDAAADEGLATILDALDATYDHILLDADEALALRLAPSAGVVVLVAEAAEGEVGPAASEAAFASVAAGEVMLLIAEPPPGDEAPEPDPETEAA</sequence>
<feature type="coiled-coil region" evidence="1">
    <location>
        <begin position="293"/>
        <end position="401"/>
    </location>
</feature>
<accession>A0ABU0M0J1</accession>
<gene>
    <name evidence="3" type="ORF">QO015_000085</name>
</gene>
<keyword evidence="2" id="KW-0812">Transmembrane</keyword>
<keyword evidence="1" id="KW-0175">Coiled coil</keyword>
<proteinExistence type="predicted"/>
<feature type="coiled-coil region" evidence="1">
    <location>
        <begin position="209"/>
        <end position="268"/>
    </location>
</feature>